<dbReference type="eggNOG" id="COG1475">
    <property type="taxonomic scope" value="Bacteria"/>
</dbReference>
<organism evidence="1 2">
    <name type="scientific">Escherichia coli O6:H1 (strain CFT073 / ATCC 700928 / UPEC)</name>
    <dbReference type="NCBI Taxonomy" id="199310"/>
    <lineage>
        <taxon>Bacteria</taxon>
        <taxon>Pseudomonadati</taxon>
        <taxon>Pseudomonadota</taxon>
        <taxon>Gammaproteobacteria</taxon>
        <taxon>Enterobacterales</taxon>
        <taxon>Enterobacteriaceae</taxon>
        <taxon>Escherichia</taxon>
    </lineage>
</organism>
<proteinExistence type="predicted"/>
<name>A0A0H2VDR0_ECOL6</name>
<protein>
    <submittedName>
        <fullName evidence="1">Uncharacterized protein</fullName>
    </submittedName>
</protein>
<reference evidence="1 2" key="1">
    <citation type="journal article" date="2002" name="Proc. Natl. Acad. Sci. U.S.A.">
        <title>Extensive mosaic structure revealed by the complete genome sequence of uropathogenic Escherichia coli.</title>
        <authorList>
            <person name="Welch R.A."/>
            <person name="Burland V."/>
            <person name="Plunkett G.III."/>
            <person name="Redford P."/>
            <person name="Roesch P."/>
            <person name="Rasko D."/>
            <person name="Buckles E.L."/>
            <person name="Liou S.R."/>
            <person name="Boutin A."/>
            <person name="Hackett J."/>
            <person name="Stroud D."/>
            <person name="Mayhew G.F."/>
            <person name="Rose D.J."/>
            <person name="Zhou S."/>
            <person name="Schwartz D.C."/>
            <person name="Perna N.T."/>
            <person name="Mobley H.L."/>
            <person name="Donnenberg M.S."/>
            <person name="Blattner F.R."/>
        </authorList>
    </citation>
    <scope>NUCLEOTIDE SEQUENCE [LARGE SCALE GENOMIC DNA]</scope>
    <source>
        <strain evidence="2">CFT073 / ATCC 700928 / UPEC</strain>
    </source>
</reference>
<sequence>MSGTCHAWAGRMNALVQSLGMDQDEVLRLKQISGLTELFQEEDFSPAWTVR</sequence>
<dbReference type="EMBL" id="AE014075">
    <property type="protein sequence ID" value="AAN83629.1"/>
    <property type="molecule type" value="Genomic_DNA"/>
</dbReference>
<dbReference type="Proteomes" id="UP000001410">
    <property type="component" value="Chromosome"/>
</dbReference>
<gene>
    <name evidence="1" type="ordered locus">c5207</name>
</gene>
<dbReference type="STRING" id="199310.c5207"/>
<dbReference type="HOGENOM" id="CLU_214809_0_0_6"/>
<accession>A0A0H2VDR0</accession>
<dbReference type="AlphaFoldDB" id="A0A0H2VDR0"/>
<dbReference type="KEGG" id="ecc:c5207"/>
<keyword evidence="2" id="KW-1185">Reference proteome</keyword>
<evidence type="ECO:0000313" key="2">
    <source>
        <dbReference type="Proteomes" id="UP000001410"/>
    </source>
</evidence>
<evidence type="ECO:0000313" key="1">
    <source>
        <dbReference type="EMBL" id="AAN83629.1"/>
    </source>
</evidence>